<evidence type="ECO:0000313" key="2">
    <source>
        <dbReference type="Proteomes" id="UP000307749"/>
    </source>
</evidence>
<protein>
    <submittedName>
        <fullName evidence="1">Uncharacterized protein</fullName>
    </submittedName>
</protein>
<reference evidence="1 2" key="1">
    <citation type="submission" date="2017-02" db="EMBL/GenBank/DDBJ databases">
        <title>Whole genome sequencing of Metallibacterium scheffleri DSM 24874 (T).</title>
        <authorList>
            <person name="Kumar S."/>
            <person name="Patil P."/>
            <person name="Patil P.B."/>
        </authorList>
    </citation>
    <scope>NUCLEOTIDE SEQUENCE [LARGE SCALE GENOMIC DNA]</scope>
    <source>
        <strain evidence="1 2">DSM 24874</strain>
    </source>
</reference>
<name>A0A4S3KMU5_9GAMM</name>
<comment type="caution">
    <text evidence="1">The sequence shown here is derived from an EMBL/GenBank/DDBJ whole genome shotgun (WGS) entry which is preliminary data.</text>
</comment>
<sequence>MVQRYVWIADDLASRLPSMFSPDEWRVILQTLEGIDLAAKERRDDLAAALRERARPARSGARIDMGSPGCDLTALSSRVDVMRQAEQLALLDMAERLLADHGASPTDEALRGWLAQQGN</sequence>
<dbReference type="Proteomes" id="UP000307749">
    <property type="component" value="Unassembled WGS sequence"/>
</dbReference>
<accession>A0A4S3KMU5</accession>
<gene>
    <name evidence="1" type="ORF">B1806_09425</name>
</gene>
<keyword evidence="2" id="KW-1185">Reference proteome</keyword>
<dbReference type="EMBL" id="MWQO01000033">
    <property type="protein sequence ID" value="THD10080.1"/>
    <property type="molecule type" value="Genomic_DNA"/>
</dbReference>
<evidence type="ECO:0000313" key="1">
    <source>
        <dbReference type="EMBL" id="THD10080.1"/>
    </source>
</evidence>
<proteinExistence type="predicted"/>
<dbReference type="AlphaFoldDB" id="A0A4S3KMU5"/>
<organism evidence="1 2">
    <name type="scientific">Metallibacterium scheffleri</name>
    <dbReference type="NCBI Taxonomy" id="993689"/>
    <lineage>
        <taxon>Bacteria</taxon>
        <taxon>Pseudomonadati</taxon>
        <taxon>Pseudomonadota</taxon>
        <taxon>Gammaproteobacteria</taxon>
        <taxon>Lysobacterales</taxon>
        <taxon>Rhodanobacteraceae</taxon>
        <taxon>Metallibacterium</taxon>
    </lineage>
</organism>